<gene>
    <name evidence="2" type="ORF">CZ674_04740</name>
</gene>
<keyword evidence="1" id="KW-0812">Transmembrane</keyword>
<feature type="transmembrane region" description="Helical" evidence="1">
    <location>
        <begin position="6"/>
        <end position="27"/>
    </location>
</feature>
<name>A0A1R4FIU1_9MICO</name>
<dbReference type="PANTHER" id="PTHR35007">
    <property type="entry name" value="INTEGRAL MEMBRANE PROTEIN-RELATED"/>
    <property type="match status" value="1"/>
</dbReference>
<evidence type="ECO:0000313" key="2">
    <source>
        <dbReference type="EMBL" id="SJM55865.1"/>
    </source>
</evidence>
<accession>A0A1R4FIU1</accession>
<dbReference type="EMBL" id="FUHU01000025">
    <property type="protein sequence ID" value="SJM55865.1"/>
    <property type="molecule type" value="Genomic_DNA"/>
</dbReference>
<dbReference type="Proteomes" id="UP000195787">
    <property type="component" value="Unassembled WGS sequence"/>
</dbReference>
<proteinExistence type="predicted"/>
<evidence type="ECO:0000256" key="1">
    <source>
        <dbReference type="SAM" id="Phobius"/>
    </source>
</evidence>
<feature type="transmembrane region" description="Helical" evidence="1">
    <location>
        <begin position="121"/>
        <end position="138"/>
    </location>
</feature>
<keyword evidence="1" id="KW-0472">Membrane</keyword>
<feature type="transmembrane region" description="Helical" evidence="1">
    <location>
        <begin position="271"/>
        <end position="292"/>
    </location>
</feature>
<protein>
    <submittedName>
        <fullName evidence="2">Putative integral membrane protein</fullName>
    </submittedName>
</protein>
<dbReference type="RefSeq" id="WP_086991405.1">
    <property type="nucleotide sequence ID" value="NZ_FUHU01000025.1"/>
</dbReference>
<keyword evidence="1" id="KW-1133">Transmembrane helix</keyword>
<sequence length="298" mass="32386">MILHTFTQLLPGILLAAGVALIVIALVPTRPRLSAAIERVSSGDTISSAAATDDWKGRVGLWTMHRTRRLPDLGIVQARDLSIIGITTTQLYYQKALCAIGLALAPVLLGAITQFAGMLPFTLPALAAVPLFIVGWFVPDLDARTKAKEARAEFTRAAAVYLELVATEIRRSIPPALALEDAARIGNSWIFTRIQQRLAASRLEGVQPWQSLEEFATEIDVNELGEVGNIVRTAGERGTSVYEPLMARGRALRLQMLSEYQEAEHKRSESFSVPTALTAVVFVGMLIAPLLLNMLSST</sequence>
<dbReference type="PANTHER" id="PTHR35007:SF1">
    <property type="entry name" value="PILUS ASSEMBLY PROTEIN"/>
    <property type="match status" value="1"/>
</dbReference>
<evidence type="ECO:0000313" key="3">
    <source>
        <dbReference type="Proteomes" id="UP000195787"/>
    </source>
</evidence>
<dbReference type="GeneID" id="303172514"/>
<reference evidence="2 3" key="1">
    <citation type="submission" date="2017-02" db="EMBL/GenBank/DDBJ databases">
        <authorList>
            <person name="Peterson S.W."/>
        </authorList>
    </citation>
    <scope>NUCLEOTIDE SEQUENCE [LARGE SCALE GENOMIC DNA]</scope>
    <source>
        <strain evidence="2 3">LMG 22410</strain>
    </source>
</reference>
<dbReference type="OrthoDB" id="5243064at2"/>
<dbReference type="AlphaFoldDB" id="A0A1R4FIU1"/>
<organism evidence="2 3">
    <name type="scientific">Agrococcus casei LMG 22410</name>
    <dbReference type="NCBI Taxonomy" id="1255656"/>
    <lineage>
        <taxon>Bacteria</taxon>
        <taxon>Bacillati</taxon>
        <taxon>Actinomycetota</taxon>
        <taxon>Actinomycetes</taxon>
        <taxon>Micrococcales</taxon>
        <taxon>Microbacteriaceae</taxon>
        <taxon>Agrococcus</taxon>
    </lineage>
</organism>
<keyword evidence="3" id="KW-1185">Reference proteome</keyword>
<feature type="transmembrane region" description="Helical" evidence="1">
    <location>
        <begin position="96"/>
        <end position="115"/>
    </location>
</feature>